<accession>A0A3M7L2E8</accession>
<dbReference type="PANTHER" id="PTHR11468">
    <property type="entry name" value="GLYCOGEN PHOSPHORYLASE"/>
    <property type="match status" value="1"/>
</dbReference>
<feature type="region of interest" description="Disordered" evidence="11">
    <location>
        <begin position="442"/>
        <end position="478"/>
    </location>
</feature>
<dbReference type="SUPFAM" id="SSF53756">
    <property type="entry name" value="UDP-Glycosyltransferase/glycogen phosphorylase"/>
    <property type="match status" value="1"/>
</dbReference>
<comment type="similarity">
    <text evidence="3 10">Belongs to the glycogen phosphorylase family.</text>
</comment>
<keyword evidence="5 10" id="KW-0328">Glycosyltransferase</keyword>
<keyword evidence="4" id="KW-0021">Allosteric enzyme</keyword>
<feature type="compositionally biased region" description="Acidic residues" evidence="11">
    <location>
        <begin position="452"/>
        <end position="464"/>
    </location>
</feature>
<dbReference type="AlphaFoldDB" id="A0A3M7L2E8"/>
<organism evidence="12 13">
    <name type="scientific">Auxenochlorella protothecoides</name>
    <name type="common">Green microalga</name>
    <name type="synonym">Chlorella protothecoides</name>
    <dbReference type="NCBI Taxonomy" id="3075"/>
    <lineage>
        <taxon>Eukaryota</taxon>
        <taxon>Viridiplantae</taxon>
        <taxon>Chlorophyta</taxon>
        <taxon>core chlorophytes</taxon>
        <taxon>Trebouxiophyceae</taxon>
        <taxon>Chlorellales</taxon>
        <taxon>Chlorellaceae</taxon>
        <taxon>Auxenochlorella</taxon>
    </lineage>
</organism>
<dbReference type="GO" id="GO:0005737">
    <property type="term" value="C:cytoplasm"/>
    <property type="evidence" value="ECO:0007669"/>
    <property type="project" value="TreeGrafter"/>
</dbReference>
<comment type="catalytic activity">
    <reaction evidence="1 10">
        <text>[(1-&gt;4)-alpha-D-glucosyl](n) + phosphate = [(1-&gt;4)-alpha-D-glucosyl](n-1) + alpha-D-glucose 1-phosphate</text>
        <dbReference type="Rhea" id="RHEA:41732"/>
        <dbReference type="Rhea" id="RHEA-COMP:9584"/>
        <dbReference type="Rhea" id="RHEA-COMP:9586"/>
        <dbReference type="ChEBI" id="CHEBI:15444"/>
        <dbReference type="ChEBI" id="CHEBI:43474"/>
        <dbReference type="ChEBI" id="CHEBI:58601"/>
        <dbReference type="EC" id="2.4.1.1"/>
    </reaction>
</comment>
<keyword evidence="8 10" id="KW-0119">Carbohydrate metabolism</keyword>
<dbReference type="PANTHER" id="PTHR11468:SF30">
    <property type="entry name" value="ALPHA-1,4 GLUCAN PHOSPHORYLASE"/>
    <property type="match status" value="1"/>
</dbReference>
<evidence type="ECO:0000256" key="5">
    <source>
        <dbReference type="ARBA" id="ARBA00022676"/>
    </source>
</evidence>
<evidence type="ECO:0000256" key="1">
    <source>
        <dbReference type="ARBA" id="ARBA00001275"/>
    </source>
</evidence>
<evidence type="ECO:0000256" key="2">
    <source>
        <dbReference type="ARBA" id="ARBA00001933"/>
    </source>
</evidence>
<evidence type="ECO:0000256" key="4">
    <source>
        <dbReference type="ARBA" id="ARBA00022533"/>
    </source>
</evidence>
<dbReference type="InterPro" id="IPR035090">
    <property type="entry name" value="Pyridoxal_P_attach_site"/>
</dbReference>
<gene>
    <name evidence="12" type="ORF">APUTEX25_002444</name>
</gene>
<reference evidence="13" key="1">
    <citation type="journal article" date="2018" name="Algal Res.">
        <title>Characterization of plant carbon substrate utilization by Auxenochlorella protothecoides.</title>
        <authorList>
            <person name="Vogler B.W."/>
            <person name="Starkenburg S.R."/>
            <person name="Sudasinghe N."/>
            <person name="Schambach J.Y."/>
            <person name="Rollin J.A."/>
            <person name="Pattathil S."/>
            <person name="Barry A.N."/>
        </authorList>
    </citation>
    <scope>NUCLEOTIDE SEQUENCE [LARGE SCALE GENOMIC DNA]</scope>
    <source>
        <strain evidence="13">UTEX 25</strain>
    </source>
</reference>
<evidence type="ECO:0000256" key="11">
    <source>
        <dbReference type="SAM" id="MobiDB-lite"/>
    </source>
</evidence>
<dbReference type="InterPro" id="IPR000811">
    <property type="entry name" value="Glyco_trans_35"/>
</dbReference>
<comment type="function">
    <text evidence="10">Allosteric enzyme that catalyzes the rate-limiting step in glycogen catabolism, the phosphorolytic cleavage of glycogen to produce glucose-1-phosphate, and plays a central role in maintaining cellular and organismal glucose homeostasis.</text>
</comment>
<dbReference type="CDD" id="cd04300">
    <property type="entry name" value="GT35_Glycogen_Phosphorylase"/>
    <property type="match status" value="1"/>
</dbReference>
<evidence type="ECO:0000256" key="3">
    <source>
        <dbReference type="ARBA" id="ARBA00006047"/>
    </source>
</evidence>
<dbReference type="GO" id="GO:0005980">
    <property type="term" value="P:glycogen catabolic process"/>
    <property type="evidence" value="ECO:0007669"/>
    <property type="project" value="TreeGrafter"/>
</dbReference>
<dbReference type="PIRSF" id="PIRSF000460">
    <property type="entry name" value="Pprylas_GlgP"/>
    <property type="match status" value="1"/>
</dbReference>
<keyword evidence="6 10" id="KW-0808">Transferase</keyword>
<protein>
    <recommendedName>
        <fullName evidence="10">Alpha-1,4 glucan phosphorylase</fullName>
        <ecNumber evidence="10">2.4.1.1</ecNumber>
    </recommendedName>
</protein>
<evidence type="ECO:0000256" key="6">
    <source>
        <dbReference type="ARBA" id="ARBA00022679"/>
    </source>
</evidence>
<evidence type="ECO:0000313" key="12">
    <source>
        <dbReference type="EMBL" id="RMZ56254.1"/>
    </source>
</evidence>
<evidence type="ECO:0000256" key="10">
    <source>
        <dbReference type="RuleBase" id="RU000587"/>
    </source>
</evidence>
<dbReference type="EMBL" id="QOKY01000151">
    <property type="protein sequence ID" value="RMZ56254.1"/>
    <property type="molecule type" value="Genomic_DNA"/>
</dbReference>
<dbReference type="GO" id="GO:0030170">
    <property type="term" value="F:pyridoxal phosphate binding"/>
    <property type="evidence" value="ECO:0007669"/>
    <property type="project" value="TreeGrafter"/>
</dbReference>
<keyword evidence="7 9" id="KW-0663">Pyridoxal phosphate</keyword>
<dbReference type="Proteomes" id="UP000279271">
    <property type="component" value="Unassembled WGS sequence"/>
</dbReference>
<comment type="caution">
    <text evidence="12">The sequence shown here is derived from an EMBL/GenBank/DDBJ whole genome shotgun (WGS) entry which is preliminary data.</text>
</comment>
<evidence type="ECO:0000256" key="9">
    <source>
        <dbReference type="PIRSR" id="PIRSR000460-1"/>
    </source>
</evidence>
<dbReference type="FunFam" id="3.40.50.2000:FF:000807">
    <property type="entry name" value="Alpha-glucan phosphorylase 2, cytosolic"/>
    <property type="match status" value="1"/>
</dbReference>
<name>A0A3M7L2E8_AUXPR</name>
<dbReference type="Gene3D" id="3.40.50.2000">
    <property type="entry name" value="Glycogen Phosphorylase B"/>
    <property type="match status" value="3"/>
</dbReference>
<comment type="cofactor">
    <cofactor evidence="2 10">
        <name>pyridoxal 5'-phosphate</name>
        <dbReference type="ChEBI" id="CHEBI:597326"/>
    </cofactor>
</comment>
<dbReference type="EC" id="2.4.1.1" evidence="10"/>
<dbReference type="PROSITE" id="PS00102">
    <property type="entry name" value="PHOSPHORYLASE"/>
    <property type="match status" value="1"/>
</dbReference>
<dbReference type="FunFam" id="3.40.50.2000:FF:000003">
    <property type="entry name" value="Alpha-1,4 glucan phosphorylase"/>
    <property type="match status" value="1"/>
</dbReference>
<feature type="modified residue" description="N6-(pyridoxal phosphate)lysine" evidence="9">
    <location>
        <position position="748"/>
    </location>
</feature>
<evidence type="ECO:0000256" key="7">
    <source>
        <dbReference type="ARBA" id="ARBA00022898"/>
    </source>
</evidence>
<sequence>MPVLAIHLGAPRLLPDSCSRLGSRKSIRAPARSGLRIRAVLDLPKPTITNGTSPDKEVEALRADVLHELRYRVAPQSINEAKLYESVAWSVHNRLVEGLDATNDHWREQDVKQVYYLSAEFLMGRTLTSAVHNLGLGGAYGAILKDYGAALETVASEERDAALGNGGLGRLAACFLDSMATLDLPGWGYGIRYRYGMFKQVIREGYQIEVPDYWLDEGNPWEVRRPDTTYRVGFAGTSDGASWTPGDEVIAEAYDVPIPGYKTTTVGSLRLWNAKPVAEFDLDAFNVGDYDGATGAKRRADDITAVLYPNDATEYGKELRLRQQFFFVSASLQDTLARYLATHSDLAGLPDKAVFQMNDTHPTIAVAELQRLLTDVHGLAWDEAWAITTKSLAYTNHTVMPEALEKWPVAVLQKLLPRHMEIIQRINDEWLASIREHVEAKVAKAPARPAPAEEEADEADDESDTTASGKKPAKKAPLDPVEEALKEYSIVQENPWKAGEMLVNMAYLAVVGSKAVNGVAAIHSEIIKTDLFPQFVEVFPSKFQNKTNGVTLRRWLAYCNPALSALITEALGSDAWVKDAGQLAGLEPRAEDPAFRARWREVKTTAKAALAARIAETTGYEVTTDAMFDIQVKRIHEYKRQLLNAISLIVRYQEIKAMSPEERKKVVPRVSVFGGKAASAYYMAKKIVKLVGAIGAKVNTDPEIGDLLKVIFLPNYNVSEAEVIIPAAELSQHISTGGTEASGTSNMKFALNGCLIIGTMDGANIEIGENTGLENLFIFGEAAEDVPRLRAERKDFTDYDPRYTKALKAVKDGEFGDADYFEDLNAVTRGPFCPKACNDWFLVANDFATYMDAQRRVDELYGDQEEWTRRSILYTARNGFFSSDRTINEYAKDIWGVTPAPPPAPTPTA</sequence>
<dbReference type="GO" id="GO:0008184">
    <property type="term" value="F:glycogen phosphorylase activity"/>
    <property type="evidence" value="ECO:0007669"/>
    <property type="project" value="InterPro"/>
</dbReference>
<proteinExistence type="inferred from homology"/>
<evidence type="ECO:0000313" key="13">
    <source>
        <dbReference type="Proteomes" id="UP000279271"/>
    </source>
</evidence>
<dbReference type="Pfam" id="PF00343">
    <property type="entry name" value="Phosphorylase"/>
    <property type="match status" value="2"/>
</dbReference>
<evidence type="ECO:0000256" key="8">
    <source>
        <dbReference type="ARBA" id="ARBA00023277"/>
    </source>
</evidence>